<dbReference type="InterPro" id="IPR013094">
    <property type="entry name" value="AB_hydrolase_3"/>
</dbReference>
<comment type="catalytic activity">
    <reaction evidence="3">
        <text>N-formyl-L-kynurenine + H2O = L-kynurenine + formate + H(+)</text>
        <dbReference type="Rhea" id="RHEA:13009"/>
        <dbReference type="ChEBI" id="CHEBI:15377"/>
        <dbReference type="ChEBI" id="CHEBI:15378"/>
        <dbReference type="ChEBI" id="CHEBI:15740"/>
        <dbReference type="ChEBI" id="CHEBI:57959"/>
        <dbReference type="ChEBI" id="CHEBI:58629"/>
        <dbReference type="EC" id="3.5.1.9"/>
    </reaction>
</comment>
<comment type="subunit">
    <text evidence="3">Homodimer.</text>
</comment>
<evidence type="ECO:0000259" key="4">
    <source>
        <dbReference type="Pfam" id="PF07859"/>
    </source>
</evidence>
<evidence type="ECO:0000256" key="2">
    <source>
        <dbReference type="ARBA" id="ARBA00023079"/>
    </source>
</evidence>
<feature type="active site" description="Nucleophile" evidence="3">
    <location>
        <position position="104"/>
    </location>
</feature>
<evidence type="ECO:0000313" key="6">
    <source>
        <dbReference type="Proteomes" id="UP001497600"/>
    </source>
</evidence>
<feature type="short sequence motif" description="HGGXW" evidence="3">
    <location>
        <begin position="33"/>
        <end position="37"/>
    </location>
</feature>
<gene>
    <name evidence="3 5" type="primary">BNA7</name>
    <name evidence="5" type="ORF">CAAN4_H25576</name>
</gene>
<name>A0ABP0EM20_9ASCO</name>
<evidence type="ECO:0000313" key="5">
    <source>
        <dbReference type="EMBL" id="CAK7922341.1"/>
    </source>
</evidence>
<dbReference type="InterPro" id="IPR029058">
    <property type="entry name" value="AB_hydrolase_fold"/>
</dbReference>
<keyword evidence="6" id="KW-1185">Reference proteome</keyword>
<comment type="similarity">
    <text evidence="3">Belongs to the kynurenine formamidase family.</text>
</comment>
<feature type="active site" evidence="3">
    <location>
        <position position="202"/>
    </location>
</feature>
<feature type="domain" description="Alpha/beta hydrolase fold-3" evidence="4">
    <location>
        <begin position="29"/>
        <end position="116"/>
    </location>
</feature>
<keyword evidence="1 3" id="KW-0378">Hydrolase</keyword>
<dbReference type="InterPro" id="IPR050300">
    <property type="entry name" value="GDXG_lipolytic_enzyme"/>
</dbReference>
<feature type="active site" evidence="3">
    <location>
        <position position="234"/>
    </location>
</feature>
<evidence type="ECO:0000256" key="1">
    <source>
        <dbReference type="ARBA" id="ARBA00022801"/>
    </source>
</evidence>
<protein>
    <recommendedName>
        <fullName evidence="3">Kynurenine formamidase</fullName>
        <shortName evidence="3">KFA</shortName>
        <shortName evidence="3">KFase</shortName>
        <ecNumber evidence="3">3.5.1.9</ecNumber>
    </recommendedName>
    <alternativeName>
        <fullName evidence="3">Arylformamidase</fullName>
    </alternativeName>
    <alternativeName>
        <fullName evidence="3">N-formylkynurenine formamidase</fullName>
        <shortName evidence="3">FKF</shortName>
    </alternativeName>
</protein>
<comment type="domain">
    <text evidence="3">The main chain amide nitrogen atoms of the second glycine and its adjacent residue in the HGGXW motif define the oxyanion hole, and stabilize the oxyanion that forms during the nucleophilic attack by the catalytic serine during substrate cleavage.</text>
</comment>
<proteinExistence type="inferred from homology"/>
<accession>A0ABP0EM20</accession>
<evidence type="ECO:0000256" key="3">
    <source>
        <dbReference type="HAMAP-Rule" id="MF_03014"/>
    </source>
</evidence>
<dbReference type="Gene3D" id="3.40.50.1820">
    <property type="entry name" value="alpha/beta hydrolase"/>
    <property type="match status" value="1"/>
</dbReference>
<dbReference type="PANTHER" id="PTHR48081">
    <property type="entry name" value="AB HYDROLASE SUPERFAMILY PROTEIN C4A8.06C"/>
    <property type="match status" value="1"/>
</dbReference>
<dbReference type="Proteomes" id="UP001497600">
    <property type="component" value="Chromosome H"/>
</dbReference>
<reference evidence="5 6" key="1">
    <citation type="submission" date="2024-01" db="EMBL/GenBank/DDBJ databases">
        <authorList>
            <consortium name="Genoscope - CEA"/>
            <person name="William W."/>
        </authorList>
    </citation>
    <scope>NUCLEOTIDE SEQUENCE [LARGE SCALE GENOMIC DNA]</scope>
    <source>
        <strain evidence="5 6">29B2s-10</strain>
    </source>
</reference>
<dbReference type="EC" id="3.5.1.9" evidence="3"/>
<dbReference type="EMBL" id="OZ004260">
    <property type="protein sequence ID" value="CAK7922341.1"/>
    <property type="molecule type" value="Genomic_DNA"/>
</dbReference>
<comment type="function">
    <text evidence="3">Catalyzes the hydrolysis of N-formyl-L-kynurenine to L-kynurenine, the second step in the kynurenine pathway of tryptophan degradation. Kynurenine may be further oxidized to nicotinic acid, NAD(H) and NADP(H). Required for elimination of toxic metabolites.</text>
</comment>
<dbReference type="PANTHER" id="PTHR48081:SF33">
    <property type="entry name" value="KYNURENINE FORMAMIDASE"/>
    <property type="match status" value="1"/>
</dbReference>
<dbReference type="InterPro" id="IPR027519">
    <property type="entry name" value="KFase_ver/fungi-typ"/>
</dbReference>
<dbReference type="SUPFAM" id="SSF53474">
    <property type="entry name" value="alpha/beta-Hydrolases"/>
    <property type="match status" value="1"/>
</dbReference>
<dbReference type="Pfam" id="PF07859">
    <property type="entry name" value="Abhydrolase_3"/>
    <property type="match status" value="1"/>
</dbReference>
<comment type="pathway">
    <text evidence="3">Amino-acid degradation; L-tryptophan degradation via kynurenine pathway; L-kynurenine from L-tryptophan: step 2/2.</text>
</comment>
<organism evidence="5 6">
    <name type="scientific">[Candida] anglica</name>
    <dbReference type="NCBI Taxonomy" id="148631"/>
    <lineage>
        <taxon>Eukaryota</taxon>
        <taxon>Fungi</taxon>
        <taxon>Dikarya</taxon>
        <taxon>Ascomycota</taxon>
        <taxon>Saccharomycotina</taxon>
        <taxon>Pichiomycetes</taxon>
        <taxon>Debaryomycetaceae</taxon>
        <taxon>Kurtzmaniella</taxon>
    </lineage>
</organism>
<dbReference type="HAMAP" id="MF_03014">
    <property type="entry name" value="KFase"/>
    <property type="match status" value="1"/>
</dbReference>
<keyword evidence="2 3" id="KW-0823">Tryptophan catabolism</keyword>
<sequence>MTEFCESFGNDELQKIKIFRWNKNVDKNVIFVHGGAWRDPSNTFDDFQDFAKHLIETTNCNVFGLNYRLSPEFKHPYHLIDVVQGLNHLYEHFGVSKVHLIGHSVGATLLLQVLNAKDTIERGLVNLSGNIDDIVVLNTSIEIEALFLIDGIYDIPGLIEEYPGYISFVKDAFISPKHYTDGTDIYNHQSYPKLIIIQSLQDELLSLQQTHLLQSHLDKLNIQYSLHSGEWGLHEQVYRTKQVFNLISDNI</sequence>